<dbReference type="PANTHER" id="PTHR30244:SF9">
    <property type="entry name" value="PROTEIN RV3402C"/>
    <property type="match status" value="1"/>
</dbReference>
<evidence type="ECO:0000256" key="5">
    <source>
        <dbReference type="RuleBase" id="RU004508"/>
    </source>
</evidence>
<keyword evidence="6" id="KW-0808">Transferase</keyword>
<keyword evidence="1 4" id="KW-0663">Pyridoxal phosphate</keyword>
<dbReference type="Pfam" id="PF01041">
    <property type="entry name" value="DegT_DnrJ_EryC1"/>
    <property type="match status" value="1"/>
</dbReference>
<name>A0A075NX88_9ALTE</name>
<gene>
    <name evidence="6" type="ORF">EP13_05170</name>
</gene>
<dbReference type="PIRSF" id="PIRSF000390">
    <property type="entry name" value="PLP_StrS"/>
    <property type="match status" value="1"/>
</dbReference>
<proteinExistence type="inferred from homology"/>
<evidence type="ECO:0000313" key="7">
    <source>
        <dbReference type="Proteomes" id="UP000056090"/>
    </source>
</evidence>
<dbReference type="AlphaFoldDB" id="A0A075NX88"/>
<keyword evidence="6" id="KW-0032">Aminotransferase</keyword>
<dbReference type="InterPro" id="IPR015424">
    <property type="entry name" value="PyrdxlP-dep_Trfase"/>
</dbReference>
<dbReference type="Gene3D" id="3.90.1150.10">
    <property type="entry name" value="Aspartate Aminotransferase, domain 1"/>
    <property type="match status" value="1"/>
</dbReference>
<dbReference type="InterPro" id="IPR000653">
    <property type="entry name" value="DegT/StrS_aminotransferase"/>
</dbReference>
<dbReference type="eggNOG" id="COG0399">
    <property type="taxonomic scope" value="Bacteria"/>
</dbReference>
<evidence type="ECO:0000256" key="1">
    <source>
        <dbReference type="ARBA" id="ARBA00022898"/>
    </source>
</evidence>
<comment type="similarity">
    <text evidence="2 5">Belongs to the DegT/DnrJ/EryC1 family.</text>
</comment>
<dbReference type="SUPFAM" id="SSF53383">
    <property type="entry name" value="PLP-dependent transferases"/>
    <property type="match status" value="1"/>
</dbReference>
<dbReference type="PANTHER" id="PTHR30244">
    <property type="entry name" value="TRANSAMINASE"/>
    <property type="match status" value="1"/>
</dbReference>
<dbReference type="GO" id="GO:0030170">
    <property type="term" value="F:pyridoxal phosphate binding"/>
    <property type="evidence" value="ECO:0007669"/>
    <property type="project" value="TreeGrafter"/>
</dbReference>
<dbReference type="Gene3D" id="3.40.640.10">
    <property type="entry name" value="Type I PLP-dependent aspartate aminotransferase-like (Major domain)"/>
    <property type="match status" value="1"/>
</dbReference>
<evidence type="ECO:0000313" key="6">
    <source>
        <dbReference type="EMBL" id="AIF98141.1"/>
    </source>
</evidence>
<dbReference type="EMBL" id="CP008849">
    <property type="protein sequence ID" value="AIF98141.1"/>
    <property type="molecule type" value="Genomic_DNA"/>
</dbReference>
<keyword evidence="7" id="KW-1185">Reference proteome</keyword>
<dbReference type="InterPro" id="IPR015421">
    <property type="entry name" value="PyrdxlP-dep_Trfase_major"/>
</dbReference>
<evidence type="ECO:0000256" key="2">
    <source>
        <dbReference type="ARBA" id="ARBA00037999"/>
    </source>
</evidence>
<protein>
    <submittedName>
        <fullName evidence="6">Aminotransferase</fullName>
    </submittedName>
</protein>
<sequence length="403" mass="44991">MNKKTSEELAVFGGRPIFEEFKSTSNLLKPDVEKFLNYSKTFYAKKHYTNNGPNVRLLESRLASFHNTKHCVSFSSGFWALALAIKVLAKRGKTEVILPSLTYRRMTDMIAWLGLTPHFCEVNEETLAMCPSSVKSCVNENTAVILGVHPIVNCSDVESLELIANECELPLVFDSVESVYESIDAGKIGAFGEAECFSLHACKLFNGFGGGYLTTNNSELAKQLSSMRTFGFVGPDNIEYSHGVNAKLNEMHACMALASLDDIDAQVADNKARYYQYRKGLASLKGFSLLEFDEVFDSGFKNIVARINDAWPFTRDETVRILNAEGVLARAHYDPPLHTKLNDNEYIACDLSLTESLATQFINLPCGQKVSCDDIDQIVDLLSFIEKHADQIKQLMPRMTEHD</sequence>
<evidence type="ECO:0000256" key="3">
    <source>
        <dbReference type="PIRSR" id="PIRSR000390-1"/>
    </source>
</evidence>
<dbReference type="RefSeq" id="WP_044056336.1">
    <property type="nucleotide sequence ID" value="NZ_CBCSKJ010000001.1"/>
</dbReference>
<dbReference type="KEGG" id="aal:EP13_05170"/>
<feature type="active site" description="Proton acceptor" evidence="3">
    <location>
        <position position="203"/>
    </location>
</feature>
<dbReference type="GeneID" id="78254321"/>
<dbReference type="Proteomes" id="UP000056090">
    <property type="component" value="Chromosome"/>
</dbReference>
<feature type="modified residue" description="N6-(pyridoxal phosphate)lysine" evidence="4">
    <location>
        <position position="203"/>
    </location>
</feature>
<dbReference type="GO" id="GO:0008483">
    <property type="term" value="F:transaminase activity"/>
    <property type="evidence" value="ECO:0007669"/>
    <property type="project" value="UniProtKB-KW"/>
</dbReference>
<dbReference type="GO" id="GO:0000271">
    <property type="term" value="P:polysaccharide biosynthetic process"/>
    <property type="evidence" value="ECO:0007669"/>
    <property type="project" value="TreeGrafter"/>
</dbReference>
<dbReference type="InterPro" id="IPR015422">
    <property type="entry name" value="PyrdxlP-dep_Trfase_small"/>
</dbReference>
<accession>A0A075NX88</accession>
<reference evidence="6 7" key="1">
    <citation type="submission" date="2014-06" db="EMBL/GenBank/DDBJ databases">
        <title>Genomes of Alteromonas australica, a world apart.</title>
        <authorList>
            <person name="Gonzaga A."/>
            <person name="Lopez-Perez M."/>
            <person name="Rodriguez-Valera F."/>
        </authorList>
    </citation>
    <scope>NUCLEOTIDE SEQUENCE [LARGE SCALE GENOMIC DNA]</scope>
    <source>
        <strain evidence="6 7">H 17</strain>
    </source>
</reference>
<organism evidence="6 7">
    <name type="scientific">Alteromonas australica</name>
    <dbReference type="NCBI Taxonomy" id="589873"/>
    <lineage>
        <taxon>Bacteria</taxon>
        <taxon>Pseudomonadati</taxon>
        <taxon>Pseudomonadota</taxon>
        <taxon>Gammaproteobacteria</taxon>
        <taxon>Alteromonadales</taxon>
        <taxon>Alteromonadaceae</taxon>
        <taxon>Alteromonas/Salinimonas group</taxon>
        <taxon>Alteromonas</taxon>
    </lineage>
</organism>
<evidence type="ECO:0000256" key="4">
    <source>
        <dbReference type="PIRSR" id="PIRSR000390-2"/>
    </source>
</evidence>